<dbReference type="Gene3D" id="3.40.50.150">
    <property type="entry name" value="Vaccinia Virus protein VP39"/>
    <property type="match status" value="1"/>
</dbReference>
<sequence>MPKAKTRLWQNHKGPVLDLVKGFEIIACETCGFKHIVPIPSSSELEEIYRQEYYSKDKPLYLEQHEEDLSWWNCVYAERYALFESYLPPARRRILDVGSGPGYFLLHGLDRGWETIGIEPSSRAAAYSRTLGLMIIEDFFTPQTAERLGTFDAIHMSEVLEHIPGPKGLLEIAGRLLAPGGLICVVVPNDYNPFQDILQKTCGFAPWWIAPPHHINYFDVESIQRLLVAAGFDVLHTQTTFPIDIFLLMGDNYIGNDVLGRQCHARRKTFELALVSAEASDLKRRLYQSFAALGIGREVLVCGRKP</sequence>
<protein>
    <submittedName>
        <fullName evidence="1">Class I SAM-dependent methyltransferase</fullName>
    </submittedName>
</protein>
<evidence type="ECO:0000313" key="2">
    <source>
        <dbReference type="Proteomes" id="UP000777265"/>
    </source>
</evidence>
<proteinExistence type="predicted"/>
<dbReference type="GO" id="GO:0032259">
    <property type="term" value="P:methylation"/>
    <property type="evidence" value="ECO:0007669"/>
    <property type="project" value="UniProtKB-KW"/>
</dbReference>
<dbReference type="PANTHER" id="PTHR43861">
    <property type="entry name" value="TRANS-ACONITATE 2-METHYLTRANSFERASE-RELATED"/>
    <property type="match status" value="1"/>
</dbReference>
<dbReference type="GO" id="GO:0008168">
    <property type="term" value="F:methyltransferase activity"/>
    <property type="evidence" value="ECO:0007669"/>
    <property type="project" value="UniProtKB-KW"/>
</dbReference>
<organism evidence="1 2">
    <name type="scientific">Syntrophorhabdus aromaticivorans</name>
    <dbReference type="NCBI Taxonomy" id="328301"/>
    <lineage>
        <taxon>Bacteria</taxon>
        <taxon>Pseudomonadati</taxon>
        <taxon>Thermodesulfobacteriota</taxon>
        <taxon>Syntrophorhabdia</taxon>
        <taxon>Syntrophorhabdales</taxon>
        <taxon>Syntrophorhabdaceae</taxon>
        <taxon>Syntrophorhabdus</taxon>
    </lineage>
</organism>
<keyword evidence="1" id="KW-0489">Methyltransferase</keyword>
<dbReference type="SUPFAM" id="SSF53335">
    <property type="entry name" value="S-adenosyl-L-methionine-dependent methyltransferases"/>
    <property type="match status" value="1"/>
</dbReference>
<dbReference type="Proteomes" id="UP000777265">
    <property type="component" value="Unassembled WGS sequence"/>
</dbReference>
<accession>A0A971S126</accession>
<comment type="caution">
    <text evidence="1">The sequence shown here is derived from an EMBL/GenBank/DDBJ whole genome shotgun (WGS) entry which is preliminary data.</text>
</comment>
<reference evidence="1" key="1">
    <citation type="journal article" date="2020" name="Biotechnol. Biofuels">
        <title>New insights from the biogas microbiome by comprehensive genome-resolved metagenomics of nearly 1600 species originating from multiple anaerobic digesters.</title>
        <authorList>
            <person name="Campanaro S."/>
            <person name="Treu L."/>
            <person name="Rodriguez-R L.M."/>
            <person name="Kovalovszki A."/>
            <person name="Ziels R.M."/>
            <person name="Maus I."/>
            <person name="Zhu X."/>
            <person name="Kougias P.G."/>
            <person name="Basile A."/>
            <person name="Luo G."/>
            <person name="Schluter A."/>
            <person name="Konstantinidis K.T."/>
            <person name="Angelidaki I."/>
        </authorList>
    </citation>
    <scope>NUCLEOTIDE SEQUENCE</scope>
    <source>
        <strain evidence="1">AS06rmzACSIP_7</strain>
    </source>
</reference>
<reference evidence="1" key="2">
    <citation type="submission" date="2020-01" db="EMBL/GenBank/DDBJ databases">
        <authorList>
            <person name="Campanaro S."/>
        </authorList>
    </citation>
    <scope>NUCLEOTIDE SEQUENCE</scope>
    <source>
        <strain evidence="1">AS06rmzACSIP_7</strain>
    </source>
</reference>
<gene>
    <name evidence="1" type="ORF">GXY80_09370</name>
</gene>
<evidence type="ECO:0000313" key="1">
    <source>
        <dbReference type="EMBL" id="NLW35673.1"/>
    </source>
</evidence>
<keyword evidence="1" id="KW-0808">Transferase</keyword>
<name>A0A971S126_9BACT</name>
<dbReference type="CDD" id="cd02440">
    <property type="entry name" value="AdoMet_MTases"/>
    <property type="match status" value="1"/>
</dbReference>
<dbReference type="AlphaFoldDB" id="A0A971S126"/>
<dbReference type="EMBL" id="JAAYEE010000156">
    <property type="protein sequence ID" value="NLW35673.1"/>
    <property type="molecule type" value="Genomic_DNA"/>
</dbReference>
<dbReference type="Pfam" id="PF13489">
    <property type="entry name" value="Methyltransf_23"/>
    <property type="match status" value="1"/>
</dbReference>
<dbReference type="InterPro" id="IPR029063">
    <property type="entry name" value="SAM-dependent_MTases_sf"/>
</dbReference>